<comment type="caution">
    <text evidence="1">The sequence shown here is derived from an EMBL/GenBank/DDBJ whole genome shotgun (WGS) entry which is preliminary data.</text>
</comment>
<gene>
    <name evidence="1" type="ORF">DCY43_02335</name>
</gene>
<reference evidence="1 2" key="1">
    <citation type="journal article" date="2018" name="Nat. Biotechnol.">
        <title>A standardized bacterial taxonomy based on genome phylogeny substantially revises the tree of life.</title>
        <authorList>
            <person name="Parks D.H."/>
            <person name="Chuvochina M."/>
            <person name="Waite D.W."/>
            <person name="Rinke C."/>
            <person name="Skarshewski A."/>
            <person name="Chaumeil P.A."/>
            <person name="Hugenholtz P."/>
        </authorList>
    </citation>
    <scope>NUCLEOTIDE SEQUENCE [LARGE SCALE GENOMIC DNA]</scope>
    <source>
        <strain evidence="1">UBA10185</strain>
    </source>
</reference>
<dbReference type="EMBL" id="DNHX01000022">
    <property type="protein sequence ID" value="HAZ29566.1"/>
    <property type="molecule type" value="Genomic_DNA"/>
</dbReference>
<organism evidence="1 2">
    <name type="scientific">candidate division WWE3 bacterium</name>
    <dbReference type="NCBI Taxonomy" id="2053526"/>
    <lineage>
        <taxon>Bacteria</taxon>
        <taxon>Katanobacteria</taxon>
    </lineage>
</organism>
<dbReference type="Proteomes" id="UP000264072">
    <property type="component" value="Unassembled WGS sequence"/>
</dbReference>
<dbReference type="AlphaFoldDB" id="A0A351JTE6"/>
<sequence length="91" mass="10464">MESISNILKTKGFVTDHRNKYEFQAYGNMLAEELKDPKHRTLYFKLAKEKDRKLLETALAFALDNAKDSGLAKAFMWKLAEISKKDSGMFS</sequence>
<evidence type="ECO:0000313" key="2">
    <source>
        <dbReference type="Proteomes" id="UP000264072"/>
    </source>
</evidence>
<evidence type="ECO:0000313" key="1">
    <source>
        <dbReference type="EMBL" id="HAZ29566.1"/>
    </source>
</evidence>
<proteinExistence type="predicted"/>
<protein>
    <submittedName>
        <fullName evidence="1">Uncharacterized protein</fullName>
    </submittedName>
</protein>
<name>A0A351JTE6_UNCKA</name>
<accession>A0A351JTE6</accession>